<sequence length="358" mass="39306">MPEPFETLPADALSPDLVARWHALQAQSPALANPFFSPGFTQAVGRHRPDLRVAVLRDGNTVTGLFPFHRKPGGCGAPVGGQISDYQGVIAAPDSLPDAGDLLVAAGLGAYDFNHALAEQAPFAAGAFWHSASPRADLSDGIEAWRGEVRARSSALKTLERKRRKLTRELGELRFLAHDPSAAAWQSFLDWKARSLGKQGVRGFLAEPWLAGLIDDLRATQEPEFGGYLSTLYAGDRLVAVHFGLRSARVWHWWFPTYDEELGSYSPGLILMLLCIEEAAATGMIELDFGRGTQRYKREFSNRSRPLCEGSLERWTRPCGTLRGLRKFGQGAANRLLPRKGADFTRRAGTKLLRAGLI</sequence>
<dbReference type="InterPro" id="IPR038740">
    <property type="entry name" value="BioF2-like_GNAT_dom"/>
</dbReference>
<evidence type="ECO:0000256" key="1">
    <source>
        <dbReference type="SAM" id="Coils"/>
    </source>
</evidence>
<comment type="caution">
    <text evidence="3">The sequence shown here is derived from an EMBL/GenBank/DDBJ whole genome shotgun (WGS) entry which is preliminary data.</text>
</comment>
<gene>
    <name evidence="3" type="ORF">ACFOES_19170</name>
</gene>
<dbReference type="SUPFAM" id="SSF55729">
    <property type="entry name" value="Acyl-CoA N-acyltransferases (Nat)"/>
    <property type="match status" value="1"/>
</dbReference>
<dbReference type="Gene3D" id="3.40.630.30">
    <property type="match status" value="1"/>
</dbReference>
<dbReference type="InterPro" id="IPR016181">
    <property type="entry name" value="Acyl_CoA_acyltransferase"/>
</dbReference>
<keyword evidence="4" id="KW-1185">Reference proteome</keyword>
<name>A0ABV7AN34_9RHOB</name>
<reference evidence="4" key="1">
    <citation type="journal article" date="2019" name="Int. J. Syst. Evol. Microbiol.">
        <title>The Global Catalogue of Microorganisms (GCM) 10K type strain sequencing project: providing services to taxonomists for standard genome sequencing and annotation.</title>
        <authorList>
            <consortium name="The Broad Institute Genomics Platform"/>
            <consortium name="The Broad Institute Genome Sequencing Center for Infectious Disease"/>
            <person name="Wu L."/>
            <person name="Ma J."/>
        </authorList>
    </citation>
    <scope>NUCLEOTIDE SEQUENCE [LARGE SCALE GENOMIC DNA]</scope>
    <source>
        <strain evidence="4">KCTC 62192</strain>
    </source>
</reference>
<feature type="coiled-coil region" evidence="1">
    <location>
        <begin position="149"/>
        <end position="176"/>
    </location>
</feature>
<protein>
    <submittedName>
        <fullName evidence="3">GNAT family N-acetyltransferase</fullName>
    </submittedName>
</protein>
<evidence type="ECO:0000313" key="3">
    <source>
        <dbReference type="EMBL" id="MFC2970225.1"/>
    </source>
</evidence>
<dbReference type="EMBL" id="JBHRSK010000017">
    <property type="protein sequence ID" value="MFC2970225.1"/>
    <property type="molecule type" value="Genomic_DNA"/>
</dbReference>
<organism evidence="3 4">
    <name type="scientific">Acidimangrovimonas pyrenivorans</name>
    <dbReference type="NCBI Taxonomy" id="2030798"/>
    <lineage>
        <taxon>Bacteria</taxon>
        <taxon>Pseudomonadati</taxon>
        <taxon>Pseudomonadota</taxon>
        <taxon>Alphaproteobacteria</taxon>
        <taxon>Rhodobacterales</taxon>
        <taxon>Paracoccaceae</taxon>
        <taxon>Acidimangrovimonas</taxon>
    </lineage>
</organism>
<proteinExistence type="predicted"/>
<evidence type="ECO:0000259" key="2">
    <source>
        <dbReference type="Pfam" id="PF13480"/>
    </source>
</evidence>
<dbReference type="Pfam" id="PF13480">
    <property type="entry name" value="Acetyltransf_6"/>
    <property type="match status" value="1"/>
</dbReference>
<accession>A0ABV7AN34</accession>
<dbReference type="RefSeq" id="WP_377834998.1">
    <property type="nucleotide sequence ID" value="NZ_JBHRSK010000017.1"/>
</dbReference>
<dbReference type="Proteomes" id="UP001595443">
    <property type="component" value="Unassembled WGS sequence"/>
</dbReference>
<evidence type="ECO:0000313" key="4">
    <source>
        <dbReference type="Proteomes" id="UP001595443"/>
    </source>
</evidence>
<feature type="domain" description="BioF2-like acetyltransferase" evidence="2">
    <location>
        <begin position="154"/>
        <end position="298"/>
    </location>
</feature>
<keyword evidence="1" id="KW-0175">Coiled coil</keyword>